<proteinExistence type="predicted"/>
<keyword evidence="3" id="KW-1185">Reference proteome</keyword>
<organism evidence="2 3">
    <name type="scientific">Austropuccinia psidii MF-1</name>
    <dbReference type="NCBI Taxonomy" id="1389203"/>
    <lineage>
        <taxon>Eukaryota</taxon>
        <taxon>Fungi</taxon>
        <taxon>Dikarya</taxon>
        <taxon>Basidiomycota</taxon>
        <taxon>Pucciniomycotina</taxon>
        <taxon>Pucciniomycetes</taxon>
        <taxon>Pucciniales</taxon>
        <taxon>Sphaerophragmiaceae</taxon>
        <taxon>Austropuccinia</taxon>
    </lineage>
</organism>
<dbReference type="AlphaFoldDB" id="A0A9Q3GJE9"/>
<evidence type="ECO:0000256" key="1">
    <source>
        <dbReference type="SAM" id="MobiDB-lite"/>
    </source>
</evidence>
<gene>
    <name evidence="2" type="ORF">O181_009403</name>
</gene>
<sequence>MKPQPQGHAFNDPDHHEDIKPDVLLGNKAISQSQYQNRNDMSYSEKEALRKLPEAFRLPKLSGTGEYDHMELICYIDGLFIDLPSISDFWITARINTSFKEHASIWYAEMKEIHGGRKWPWWKSHIIQKFRNCTGIWQKTMSFENDKYSVDKDLYECCLRKSKIFKAIDPQMNIQMRNHKLLTQLPGELEHAKKVYAIEQVPEEESPTEDSESDSIVDAIREQSDDDQDPREAFLVEYQEETQREIQEIQLEEGMPPDFENKNLCSDTQDAQIYLVTPTKQMAYIHGTATNMIVYIHNAQDPLIIGSGAHCSIVARTYLDVQIGKHKSFQPRQKNFKSESGR</sequence>
<comment type="caution">
    <text evidence="2">The sequence shown here is derived from an EMBL/GenBank/DDBJ whole genome shotgun (WGS) entry which is preliminary data.</text>
</comment>
<feature type="region of interest" description="Disordered" evidence="1">
    <location>
        <begin position="1"/>
        <end position="20"/>
    </location>
</feature>
<name>A0A9Q3GJE9_9BASI</name>
<evidence type="ECO:0000313" key="2">
    <source>
        <dbReference type="EMBL" id="MBW0469688.1"/>
    </source>
</evidence>
<dbReference type="Proteomes" id="UP000765509">
    <property type="component" value="Unassembled WGS sequence"/>
</dbReference>
<dbReference type="EMBL" id="AVOT02002250">
    <property type="protein sequence ID" value="MBW0469688.1"/>
    <property type="molecule type" value="Genomic_DNA"/>
</dbReference>
<evidence type="ECO:0000313" key="3">
    <source>
        <dbReference type="Proteomes" id="UP000765509"/>
    </source>
</evidence>
<feature type="compositionally biased region" description="Basic and acidic residues" evidence="1">
    <location>
        <begin position="11"/>
        <end position="20"/>
    </location>
</feature>
<accession>A0A9Q3GJE9</accession>
<evidence type="ECO:0008006" key="4">
    <source>
        <dbReference type="Google" id="ProtNLM"/>
    </source>
</evidence>
<protein>
    <recommendedName>
        <fullName evidence="4">Retrotransposon gag domain-containing protein</fullName>
    </recommendedName>
</protein>
<reference evidence="2" key="1">
    <citation type="submission" date="2021-03" db="EMBL/GenBank/DDBJ databases">
        <title>Draft genome sequence of rust myrtle Austropuccinia psidii MF-1, a brazilian biotype.</title>
        <authorList>
            <person name="Quecine M.C."/>
            <person name="Pachon D.M.R."/>
            <person name="Bonatelli M.L."/>
            <person name="Correr F.H."/>
            <person name="Franceschini L.M."/>
            <person name="Leite T.F."/>
            <person name="Margarido G.R.A."/>
            <person name="Almeida C.A."/>
            <person name="Ferrarezi J.A."/>
            <person name="Labate C.A."/>
        </authorList>
    </citation>
    <scope>NUCLEOTIDE SEQUENCE</scope>
    <source>
        <strain evidence="2">MF-1</strain>
    </source>
</reference>